<accession>A0A1U8AKT4</accession>
<evidence type="ECO:0000256" key="1">
    <source>
        <dbReference type="ARBA" id="ARBA00007447"/>
    </source>
</evidence>
<protein>
    <submittedName>
        <fullName evidence="5">Aspartyl protease family protein At5g10770-like</fullName>
    </submittedName>
</protein>
<dbReference type="Proteomes" id="UP000189703">
    <property type="component" value="Unplaced"/>
</dbReference>
<dbReference type="Gene3D" id="2.40.70.10">
    <property type="entry name" value="Acid Proteases"/>
    <property type="match status" value="2"/>
</dbReference>
<keyword evidence="4" id="KW-1185">Reference proteome</keyword>
<sequence>MVSSGSDHYRKLQLVDITGPCSPLGKASLSLHEILLQEELRVRSIQSTINKQSPLGLGDSKTKVPIKSGHLLGTSNYIVKIGMGTPKQDFWVNIDTGSSLSWVRCQPCTNCSSIPTFAPSRSSSYSPFACRTPQCSPVYTATGHSPSCNSSCLYEVHYNDGGFSKGVFGKETLRITPSDVFPNFQFGCGNQNSFPDSTSGVLAFGRNQVSLVSQTTRKFGKVFSYCFPRTDTSYGYLALGKQPSTTSAVKYTKLVTDSHSPNYYFIPLIGISVGGKRLSLSPSVFTKPGTVIDSGTVVSRLPPLAYTILRSEFRRAMSNYPSAPPQAILDTCYNLSRNATVNVPPVMLHFGGGTDVQLDPFSGVLVKLDASIYCLGFAPNQNQTDVGILGNLQQRTYEVVYDLPQARIGFRAVGINC</sequence>
<dbReference type="FunFam" id="2.40.70.10:FF:000013">
    <property type="entry name" value="Aspartyl protease AED1"/>
    <property type="match status" value="1"/>
</dbReference>
<dbReference type="Pfam" id="PF14541">
    <property type="entry name" value="TAXi_C"/>
    <property type="match status" value="1"/>
</dbReference>
<dbReference type="eggNOG" id="KOG1339">
    <property type="taxonomic scope" value="Eukaryota"/>
</dbReference>
<dbReference type="PANTHER" id="PTHR13683:SF750">
    <property type="entry name" value="ASPARTYL PROTEASE AED1"/>
    <property type="match status" value="1"/>
</dbReference>
<feature type="active site" evidence="2">
    <location>
        <position position="293"/>
    </location>
</feature>
<dbReference type="GeneID" id="104604074"/>
<dbReference type="OMA" id="TINATMT"/>
<dbReference type="KEGG" id="nnu:104604074"/>
<dbReference type="InterPro" id="IPR033121">
    <property type="entry name" value="PEPTIDASE_A1"/>
</dbReference>
<dbReference type="GO" id="GO:0006508">
    <property type="term" value="P:proteolysis"/>
    <property type="evidence" value="ECO:0007669"/>
    <property type="project" value="InterPro"/>
</dbReference>
<dbReference type="Pfam" id="PF14543">
    <property type="entry name" value="TAXi_N"/>
    <property type="match status" value="1"/>
</dbReference>
<comment type="similarity">
    <text evidence="1">Belongs to the peptidase A1 family.</text>
</comment>
<gene>
    <name evidence="5" type="primary">LOC104604074</name>
</gene>
<dbReference type="InParanoid" id="A0A1U8AKT4"/>
<dbReference type="SUPFAM" id="SSF50630">
    <property type="entry name" value="Acid proteases"/>
    <property type="match status" value="1"/>
</dbReference>
<dbReference type="InterPro" id="IPR032861">
    <property type="entry name" value="TAXi_N"/>
</dbReference>
<dbReference type="GO" id="GO:0004190">
    <property type="term" value="F:aspartic-type endopeptidase activity"/>
    <property type="evidence" value="ECO:0007669"/>
    <property type="project" value="InterPro"/>
</dbReference>
<name>A0A1U8AKT4_NELNU</name>
<dbReference type="PANTHER" id="PTHR13683">
    <property type="entry name" value="ASPARTYL PROTEASES"/>
    <property type="match status" value="1"/>
</dbReference>
<dbReference type="InterPro" id="IPR032799">
    <property type="entry name" value="TAXi_C"/>
</dbReference>
<dbReference type="InterPro" id="IPR001461">
    <property type="entry name" value="Aspartic_peptidase_A1"/>
</dbReference>
<dbReference type="PRINTS" id="PR00792">
    <property type="entry name" value="PEPSIN"/>
</dbReference>
<evidence type="ECO:0000313" key="4">
    <source>
        <dbReference type="Proteomes" id="UP000189703"/>
    </source>
</evidence>
<evidence type="ECO:0000256" key="2">
    <source>
        <dbReference type="PIRSR" id="PIRSR601461-1"/>
    </source>
</evidence>
<dbReference type="RefSeq" id="XP_010266607.1">
    <property type="nucleotide sequence ID" value="XM_010268305.1"/>
</dbReference>
<dbReference type="AlphaFoldDB" id="A0A1U8AKT4"/>
<feature type="active site" evidence="2">
    <location>
        <position position="95"/>
    </location>
</feature>
<organism evidence="4 5">
    <name type="scientific">Nelumbo nucifera</name>
    <name type="common">Sacred lotus</name>
    <dbReference type="NCBI Taxonomy" id="4432"/>
    <lineage>
        <taxon>Eukaryota</taxon>
        <taxon>Viridiplantae</taxon>
        <taxon>Streptophyta</taxon>
        <taxon>Embryophyta</taxon>
        <taxon>Tracheophyta</taxon>
        <taxon>Spermatophyta</taxon>
        <taxon>Magnoliopsida</taxon>
        <taxon>Proteales</taxon>
        <taxon>Nelumbonaceae</taxon>
        <taxon>Nelumbo</taxon>
    </lineage>
</organism>
<dbReference type="OrthoDB" id="2747330at2759"/>
<evidence type="ECO:0000259" key="3">
    <source>
        <dbReference type="PROSITE" id="PS51767"/>
    </source>
</evidence>
<evidence type="ECO:0000313" key="5">
    <source>
        <dbReference type="RefSeq" id="XP_010266607.1"/>
    </source>
</evidence>
<dbReference type="InterPro" id="IPR021109">
    <property type="entry name" value="Peptidase_aspartic_dom_sf"/>
</dbReference>
<proteinExistence type="inferred from homology"/>
<reference evidence="5" key="1">
    <citation type="submission" date="2025-08" db="UniProtKB">
        <authorList>
            <consortium name="RefSeq"/>
        </authorList>
    </citation>
    <scope>IDENTIFICATION</scope>
</reference>
<dbReference type="PROSITE" id="PS51767">
    <property type="entry name" value="PEPTIDASE_A1"/>
    <property type="match status" value="1"/>
</dbReference>
<feature type="domain" description="Peptidase A1" evidence="3">
    <location>
        <begin position="77"/>
        <end position="411"/>
    </location>
</feature>